<organism evidence="2 3">
    <name type="scientific">Caballeronia mineralivorans PML1(12)</name>
    <dbReference type="NCBI Taxonomy" id="908627"/>
    <lineage>
        <taxon>Bacteria</taxon>
        <taxon>Pseudomonadati</taxon>
        <taxon>Pseudomonadota</taxon>
        <taxon>Betaproteobacteria</taxon>
        <taxon>Burkholderiales</taxon>
        <taxon>Burkholderiaceae</taxon>
        <taxon>Caballeronia</taxon>
    </lineage>
</organism>
<dbReference type="InterPro" id="IPR050312">
    <property type="entry name" value="IolE/XylAMocC-like"/>
</dbReference>
<comment type="caution">
    <text evidence="2">The sequence shown here is derived from an EMBL/GenBank/DDBJ whole genome shotgun (WGS) entry which is preliminary data.</text>
</comment>
<dbReference type="EMBL" id="AEJF01000200">
    <property type="protein sequence ID" value="KLU21823.1"/>
    <property type="molecule type" value="Genomic_DNA"/>
</dbReference>
<dbReference type="GO" id="GO:0016853">
    <property type="term" value="F:isomerase activity"/>
    <property type="evidence" value="ECO:0007669"/>
    <property type="project" value="UniProtKB-KW"/>
</dbReference>
<proteinExistence type="predicted"/>
<dbReference type="OrthoDB" id="9780241at2"/>
<dbReference type="RefSeq" id="WP_047896573.1">
    <property type="nucleotide sequence ID" value="NZ_AEJF01000200.1"/>
</dbReference>
<keyword evidence="2" id="KW-0413">Isomerase</keyword>
<dbReference type="Pfam" id="PF01261">
    <property type="entry name" value="AP_endonuc_2"/>
    <property type="match status" value="1"/>
</dbReference>
<feature type="domain" description="Xylose isomerase-like TIM barrel" evidence="1">
    <location>
        <begin position="37"/>
        <end position="270"/>
    </location>
</feature>
<dbReference type="SUPFAM" id="SSF51658">
    <property type="entry name" value="Xylose isomerase-like"/>
    <property type="match status" value="1"/>
</dbReference>
<evidence type="ECO:0000259" key="1">
    <source>
        <dbReference type="Pfam" id="PF01261"/>
    </source>
</evidence>
<protein>
    <submittedName>
        <fullName evidence="2">Xylose isomerase</fullName>
    </submittedName>
</protein>
<name>A0A0J1FPX9_9BURK</name>
<dbReference type="Proteomes" id="UP000035963">
    <property type="component" value="Unassembled WGS sequence"/>
</dbReference>
<dbReference type="PATRIC" id="fig|908627.4.peg.7566"/>
<reference evidence="2 3" key="1">
    <citation type="journal article" date="2015" name="Genome Announc.">
        <title>Draft Genome Sequence of Burkholderia sp. Strain PML1(12), an Ectomycorrhizosphere-Inhabiting Bacterium with Effective Mineral-Weathering Ability.</title>
        <authorList>
            <person name="Uroz S."/>
            <person name="Oger P."/>
        </authorList>
    </citation>
    <scope>NUCLEOTIDE SEQUENCE [LARGE SCALE GENOMIC DNA]</scope>
    <source>
        <strain evidence="3">PML1(12)</strain>
    </source>
</reference>
<dbReference type="PANTHER" id="PTHR12110:SF48">
    <property type="entry name" value="BLL3656 PROTEIN"/>
    <property type="match status" value="1"/>
</dbReference>
<evidence type="ECO:0000313" key="2">
    <source>
        <dbReference type="EMBL" id="KLU21823.1"/>
    </source>
</evidence>
<keyword evidence="3" id="KW-1185">Reference proteome</keyword>
<evidence type="ECO:0000313" key="3">
    <source>
        <dbReference type="Proteomes" id="UP000035963"/>
    </source>
</evidence>
<gene>
    <name evidence="2" type="ORF">EOS_33815</name>
</gene>
<dbReference type="InterPro" id="IPR013022">
    <property type="entry name" value="Xyl_isomerase-like_TIM-brl"/>
</dbReference>
<dbReference type="InterPro" id="IPR036237">
    <property type="entry name" value="Xyl_isomerase-like_sf"/>
</dbReference>
<dbReference type="PANTHER" id="PTHR12110">
    <property type="entry name" value="HYDROXYPYRUVATE ISOMERASE"/>
    <property type="match status" value="1"/>
</dbReference>
<dbReference type="AlphaFoldDB" id="A0A0J1FPX9"/>
<dbReference type="Gene3D" id="3.20.20.150">
    <property type="entry name" value="Divalent-metal-dependent TIM barrel enzymes"/>
    <property type="match status" value="1"/>
</dbReference>
<accession>A0A0J1FPX9</accession>
<sequence length="297" mass="32495">METPNIELIASYWTLAGNVRPGGVTEVSPHSLKDRAEAAAMAGWKGLGIVHADVLASIDRYGVPTIRSILNDNGLIHNEVEVLTKWHRDGDKLNDSNRMRDELLEFGGEIGARNLKVTAGLFEEGPPDMAKFRDRFADMCARAAPYGINVVVEFLPFSSFNTIDLAIELVSGSGPNGGICMDIWHVARGDQHGHVKSIPIELLKAVELNDADAVVVGTLLNDSTNHRRLCGEGDIDVRGFAREVIELGYDGPWGVEIISEELRNMPLRQAAERVFQTTMGQFQGVPISGRPSLERQA</sequence>